<dbReference type="EMBL" id="RCHU02000013">
    <property type="protein sequence ID" value="KAL3573836.1"/>
    <property type="molecule type" value="Genomic_DNA"/>
</dbReference>
<evidence type="ECO:0000313" key="1">
    <source>
        <dbReference type="EMBL" id="KAL3573836.1"/>
    </source>
</evidence>
<reference evidence="1 2" key="1">
    <citation type="journal article" date="2024" name="Plant Biotechnol. J.">
        <title>Genome and CRISPR/Cas9 system of a widespread forest tree (Populus alba) in the world.</title>
        <authorList>
            <person name="Liu Y.J."/>
            <person name="Jiang P.F."/>
            <person name="Han X.M."/>
            <person name="Li X.Y."/>
            <person name="Wang H.M."/>
            <person name="Wang Y.J."/>
            <person name="Wang X.X."/>
            <person name="Zeng Q.Y."/>
        </authorList>
    </citation>
    <scope>NUCLEOTIDE SEQUENCE [LARGE SCALE GENOMIC DNA]</scope>
    <source>
        <strain evidence="2">cv. PAL-ZL1</strain>
    </source>
</reference>
<dbReference type="Proteomes" id="UP000309997">
    <property type="component" value="Unassembled WGS sequence"/>
</dbReference>
<comment type="caution">
    <text evidence="1">The sequence shown here is derived from an EMBL/GenBank/DDBJ whole genome shotgun (WGS) entry which is preliminary data.</text>
</comment>
<gene>
    <name evidence="1" type="ORF">D5086_024449</name>
</gene>
<keyword evidence="2" id="KW-1185">Reference proteome</keyword>
<proteinExistence type="predicted"/>
<protein>
    <submittedName>
        <fullName evidence="1">Uncharacterized protein</fullName>
    </submittedName>
</protein>
<evidence type="ECO:0000313" key="2">
    <source>
        <dbReference type="Proteomes" id="UP000309997"/>
    </source>
</evidence>
<organism evidence="1 2">
    <name type="scientific">Populus alba</name>
    <name type="common">White poplar</name>
    <dbReference type="NCBI Taxonomy" id="43335"/>
    <lineage>
        <taxon>Eukaryota</taxon>
        <taxon>Viridiplantae</taxon>
        <taxon>Streptophyta</taxon>
        <taxon>Embryophyta</taxon>
        <taxon>Tracheophyta</taxon>
        <taxon>Spermatophyta</taxon>
        <taxon>Magnoliopsida</taxon>
        <taxon>eudicotyledons</taxon>
        <taxon>Gunneridae</taxon>
        <taxon>Pentapetalae</taxon>
        <taxon>rosids</taxon>
        <taxon>fabids</taxon>
        <taxon>Malpighiales</taxon>
        <taxon>Salicaceae</taxon>
        <taxon>Saliceae</taxon>
        <taxon>Populus</taxon>
    </lineage>
</organism>
<sequence>MHCFFFWEELFLLGWRAASAFTSLFFNLRPAYLGFALLFDPYLRLILSSPGVLQQLLSLDKLKLRPSI</sequence>
<accession>A0ACC4B666</accession>
<name>A0ACC4B666_POPAL</name>